<dbReference type="PANTHER" id="PTHR42060:SF3">
    <property type="entry name" value="SMP-30_GLUCONOLACTONASE_LRE-LIKE REGION DOMAIN-CONTAINING PROTEIN"/>
    <property type="match status" value="1"/>
</dbReference>
<evidence type="ECO:0000256" key="1">
    <source>
        <dbReference type="SAM" id="SignalP"/>
    </source>
</evidence>
<protein>
    <submittedName>
        <fullName evidence="2">Uncharacterized protein</fullName>
    </submittedName>
</protein>
<dbReference type="EMBL" id="SWKV01000005">
    <property type="protein sequence ID" value="KAF3046121.1"/>
    <property type="molecule type" value="Genomic_DNA"/>
</dbReference>
<comment type="caution">
    <text evidence="2">The sequence shown here is derived from an EMBL/GenBank/DDBJ whole genome shotgun (WGS) entry which is preliminary data.</text>
</comment>
<reference evidence="2" key="1">
    <citation type="submission" date="2019-04" db="EMBL/GenBank/DDBJ databases">
        <title>Sequencing of skin fungus with MAO and IRED activity.</title>
        <authorList>
            <person name="Marsaioli A.J."/>
            <person name="Bonatto J.M.C."/>
            <person name="Reis Junior O."/>
        </authorList>
    </citation>
    <scope>NUCLEOTIDE SEQUENCE</scope>
    <source>
        <strain evidence="2">28M1</strain>
    </source>
</reference>
<keyword evidence="3" id="KW-1185">Reference proteome</keyword>
<sequence>MCVFLTTLLASAASLLFASSHAGKLPVVYQFSNLTWLENIAAIRNGSLLVTVIGRPEVHIVNPLVSPSATSLAATIPAVNADSGITELSDDVFAAAVGNSTTDNAPVPGSFSVWSIDLTSRHAAAKVEKVADIPGVGMINGMAAVDKRTLLLADSWMGNIASLDVKSGKSNI</sequence>
<dbReference type="SUPFAM" id="SSF63829">
    <property type="entry name" value="Calcium-dependent phosphotriesterase"/>
    <property type="match status" value="1"/>
</dbReference>
<gene>
    <name evidence="2" type="ORF">E8E12_011212</name>
</gene>
<dbReference type="OrthoDB" id="9977941at2759"/>
<dbReference type="InterPro" id="IPR011042">
    <property type="entry name" value="6-blade_b-propeller_TolB-like"/>
</dbReference>
<feature type="chain" id="PRO_5040241365" evidence="1">
    <location>
        <begin position="23"/>
        <end position="172"/>
    </location>
</feature>
<evidence type="ECO:0000313" key="2">
    <source>
        <dbReference type="EMBL" id="KAF3046121.1"/>
    </source>
</evidence>
<organism evidence="2 3">
    <name type="scientific">Didymella heteroderae</name>
    <dbReference type="NCBI Taxonomy" id="1769908"/>
    <lineage>
        <taxon>Eukaryota</taxon>
        <taxon>Fungi</taxon>
        <taxon>Dikarya</taxon>
        <taxon>Ascomycota</taxon>
        <taxon>Pezizomycotina</taxon>
        <taxon>Dothideomycetes</taxon>
        <taxon>Pleosporomycetidae</taxon>
        <taxon>Pleosporales</taxon>
        <taxon>Pleosporineae</taxon>
        <taxon>Didymellaceae</taxon>
        <taxon>Didymella</taxon>
    </lineage>
</organism>
<proteinExistence type="predicted"/>
<dbReference type="Gene3D" id="2.120.10.30">
    <property type="entry name" value="TolB, C-terminal domain"/>
    <property type="match status" value="1"/>
</dbReference>
<evidence type="ECO:0000313" key="3">
    <source>
        <dbReference type="Proteomes" id="UP000758155"/>
    </source>
</evidence>
<keyword evidence="1" id="KW-0732">Signal</keyword>
<name>A0A9P4WZH2_9PLEO</name>
<accession>A0A9P4WZH2</accession>
<dbReference type="AlphaFoldDB" id="A0A9P4WZH2"/>
<dbReference type="InterPro" id="IPR052998">
    <property type="entry name" value="Hetero-Diels-Alderase-like"/>
</dbReference>
<dbReference type="PANTHER" id="PTHR42060">
    <property type="entry name" value="NHL REPEAT-CONTAINING PROTEIN-RELATED"/>
    <property type="match status" value="1"/>
</dbReference>
<feature type="signal peptide" evidence="1">
    <location>
        <begin position="1"/>
        <end position="22"/>
    </location>
</feature>
<dbReference type="Proteomes" id="UP000758155">
    <property type="component" value="Unassembled WGS sequence"/>
</dbReference>